<dbReference type="GO" id="GO:0003724">
    <property type="term" value="F:RNA helicase activity"/>
    <property type="evidence" value="ECO:0007669"/>
    <property type="project" value="UniProtKB-ARBA"/>
</dbReference>
<evidence type="ECO:0000259" key="9">
    <source>
        <dbReference type="PROSITE" id="PS51194"/>
    </source>
</evidence>
<dbReference type="PROSITE" id="PS00039">
    <property type="entry name" value="DEAD_ATP_HELICASE"/>
    <property type="match status" value="1"/>
</dbReference>
<evidence type="ECO:0000256" key="2">
    <source>
        <dbReference type="ARBA" id="ARBA00022801"/>
    </source>
</evidence>
<feature type="domain" description="Helicase C-terminal" evidence="9">
    <location>
        <begin position="260"/>
        <end position="406"/>
    </location>
</feature>
<comment type="caution">
    <text evidence="10">The sequence shown here is derived from an EMBL/GenBank/DDBJ whole genome shotgun (WGS) entry which is preliminary data.</text>
</comment>
<dbReference type="SUPFAM" id="SSF52540">
    <property type="entry name" value="P-loop containing nucleoside triphosphate hydrolases"/>
    <property type="match status" value="1"/>
</dbReference>
<proteinExistence type="inferred from homology"/>
<dbReference type="Gene3D" id="3.30.70.330">
    <property type="match status" value="1"/>
</dbReference>
<feature type="compositionally biased region" description="Gly residues" evidence="7">
    <location>
        <begin position="585"/>
        <end position="611"/>
    </location>
</feature>
<evidence type="ECO:0000256" key="3">
    <source>
        <dbReference type="ARBA" id="ARBA00022806"/>
    </source>
</evidence>
<feature type="compositionally biased region" description="Basic and acidic residues" evidence="7">
    <location>
        <begin position="471"/>
        <end position="484"/>
    </location>
</feature>
<dbReference type="InterPro" id="IPR044742">
    <property type="entry name" value="DEAD/DEAH_RhlB"/>
</dbReference>
<dbReference type="Pfam" id="PF00270">
    <property type="entry name" value="DEAD"/>
    <property type="match status" value="1"/>
</dbReference>
<dbReference type="SMART" id="SM00487">
    <property type="entry name" value="DEXDc"/>
    <property type="match status" value="1"/>
</dbReference>
<protein>
    <submittedName>
        <fullName evidence="10">DEAD/DEAH box helicase</fullName>
    </submittedName>
</protein>
<evidence type="ECO:0000313" key="11">
    <source>
        <dbReference type="Proteomes" id="UP000661006"/>
    </source>
</evidence>
<feature type="region of interest" description="Disordered" evidence="7">
    <location>
        <begin position="553"/>
        <end position="631"/>
    </location>
</feature>
<dbReference type="EMBL" id="JABCQN010000011">
    <property type="protein sequence ID" value="MBF0872002.1"/>
    <property type="molecule type" value="Genomic_DNA"/>
</dbReference>
<dbReference type="InterPro" id="IPR001650">
    <property type="entry name" value="Helicase_C-like"/>
</dbReference>
<name>A0A9Q2FR26_GLUJA</name>
<evidence type="ECO:0000313" key="10">
    <source>
        <dbReference type="EMBL" id="MBF0872002.1"/>
    </source>
</evidence>
<evidence type="ECO:0000256" key="7">
    <source>
        <dbReference type="SAM" id="MobiDB-lite"/>
    </source>
</evidence>
<dbReference type="InterPro" id="IPR014001">
    <property type="entry name" value="Helicase_ATP-bd"/>
</dbReference>
<feature type="region of interest" description="Disordered" evidence="7">
    <location>
        <begin position="461"/>
        <end position="484"/>
    </location>
</feature>
<dbReference type="PROSITE" id="PS51192">
    <property type="entry name" value="HELICASE_ATP_BIND_1"/>
    <property type="match status" value="1"/>
</dbReference>
<dbReference type="Gene3D" id="3.40.50.300">
    <property type="entry name" value="P-loop containing nucleotide triphosphate hydrolases"/>
    <property type="match status" value="2"/>
</dbReference>
<dbReference type="InterPro" id="IPR000629">
    <property type="entry name" value="RNA-helicase_DEAD-box_CS"/>
</dbReference>
<gene>
    <name evidence="10" type="ORF">HKD32_14335</name>
</gene>
<keyword evidence="2 6" id="KW-0378">Hydrolase</keyword>
<dbReference type="CDD" id="cd12252">
    <property type="entry name" value="RRM_DbpA"/>
    <property type="match status" value="1"/>
</dbReference>
<dbReference type="Pfam" id="PF03880">
    <property type="entry name" value="DbpA"/>
    <property type="match status" value="1"/>
</dbReference>
<organism evidence="10 11">
    <name type="scientific">Gluconobacter japonicus</name>
    <dbReference type="NCBI Taxonomy" id="376620"/>
    <lineage>
        <taxon>Bacteria</taxon>
        <taxon>Pseudomonadati</taxon>
        <taxon>Pseudomonadota</taxon>
        <taxon>Alphaproteobacteria</taxon>
        <taxon>Acetobacterales</taxon>
        <taxon>Acetobacteraceae</taxon>
        <taxon>Gluconobacter</taxon>
    </lineage>
</organism>
<sequence length="631" mass="67941">MDRSLYAAASQPPLFAVGVTFAECSSNMPFPDTHPALGRALAARGYEQPTPVQEAVLQPGLEDRDLLVSAQTGSGKTVAFGLAIAPTLLGEADRLPPSPQPMALVIAPTRELALQVQSELEWLYAETGARIASCIGGTDARREARDLNRGAHIVVGTPGRLCDHQSRGSLDLSGLRCVVLDEADEMLDMGFRDELEQLLDASPAERRTLLFSATIAREIASLAKRFQKDAKRIDTVSGAKQHSDITYRCVVTAPQEIERSLVNVLRFYESPTAMVFCNTRMMVGQVQAALLERGFASVAISGEMGQNERSRAIESLRSGQARVCVATDVAARGIDVPALNLVIHASIPTASETLLHRSGRTGRAGRKGTSVLMVPMNQRRRAERLLAMARVNAEWEAVPTAAAIAAQDTQRLLEDPILANASEETTDELVLKLAETYDAKKLAAALVEMYRARLPQVEQIRPMSVEAPSSRGERGERGERAPREERVVSGQWFKMGVGRTERADPKWLIPLICRLGNVQKRDIGSIRIEQDQTYFQITDESVERFKSCVAGAEPDEVTIEPSAEPAGGGYGARGRNPGEGKRFGRPGGGGGFKGGPRSGGGGGYKGRGGSGFSRSKAGGPTGEGTSRKRRS</sequence>
<dbReference type="PANTHER" id="PTHR47959">
    <property type="entry name" value="ATP-DEPENDENT RNA HELICASE RHLE-RELATED"/>
    <property type="match status" value="1"/>
</dbReference>
<dbReference type="GO" id="GO:0003676">
    <property type="term" value="F:nucleic acid binding"/>
    <property type="evidence" value="ECO:0007669"/>
    <property type="project" value="InterPro"/>
</dbReference>
<dbReference type="CDD" id="cd00268">
    <property type="entry name" value="DEADc"/>
    <property type="match status" value="1"/>
</dbReference>
<reference evidence="10" key="1">
    <citation type="submission" date="2020-04" db="EMBL/GenBank/DDBJ databases">
        <authorList>
            <person name="Sombolestani A."/>
        </authorList>
    </citation>
    <scope>NUCLEOTIDE SEQUENCE</scope>
    <source>
        <strain evidence="10">R71697</strain>
    </source>
</reference>
<dbReference type="CDD" id="cd18787">
    <property type="entry name" value="SF2_C_DEAD"/>
    <property type="match status" value="1"/>
</dbReference>
<dbReference type="Proteomes" id="UP000661006">
    <property type="component" value="Unassembled WGS sequence"/>
</dbReference>
<dbReference type="Pfam" id="PF00271">
    <property type="entry name" value="Helicase_C"/>
    <property type="match status" value="1"/>
</dbReference>
<keyword evidence="3 6" id="KW-0347">Helicase</keyword>
<dbReference type="PROSITE" id="PS51194">
    <property type="entry name" value="HELICASE_CTER"/>
    <property type="match status" value="1"/>
</dbReference>
<keyword evidence="4 6" id="KW-0067">ATP-binding</keyword>
<dbReference type="GO" id="GO:0005524">
    <property type="term" value="F:ATP binding"/>
    <property type="evidence" value="ECO:0007669"/>
    <property type="project" value="UniProtKB-KW"/>
</dbReference>
<feature type="domain" description="Helicase ATP-binding" evidence="8">
    <location>
        <begin position="57"/>
        <end position="233"/>
    </location>
</feature>
<dbReference type="AlphaFoldDB" id="A0A9Q2FR26"/>
<reference evidence="10" key="2">
    <citation type="submission" date="2020-11" db="EMBL/GenBank/DDBJ databases">
        <title>Description of novel Gluconobacter species.</title>
        <authorList>
            <person name="Cleenwerck I."/>
            <person name="Cnockaert M."/>
            <person name="Borremans W."/>
            <person name="Wieme A.D."/>
            <person name="De Vuyst L."/>
            <person name="Vandamme P."/>
        </authorList>
    </citation>
    <scope>NUCLEOTIDE SEQUENCE</scope>
    <source>
        <strain evidence="10">R71697</strain>
    </source>
</reference>
<evidence type="ECO:0000256" key="5">
    <source>
        <dbReference type="ARBA" id="ARBA00038437"/>
    </source>
</evidence>
<comment type="similarity">
    <text evidence="5 6">Belongs to the DEAD box helicase family.</text>
</comment>
<dbReference type="InterPro" id="IPR012677">
    <property type="entry name" value="Nucleotide-bd_a/b_plait_sf"/>
</dbReference>
<dbReference type="GO" id="GO:0005829">
    <property type="term" value="C:cytosol"/>
    <property type="evidence" value="ECO:0007669"/>
    <property type="project" value="TreeGrafter"/>
</dbReference>
<dbReference type="SMART" id="SM00490">
    <property type="entry name" value="HELICc"/>
    <property type="match status" value="1"/>
</dbReference>
<evidence type="ECO:0000256" key="1">
    <source>
        <dbReference type="ARBA" id="ARBA00022741"/>
    </source>
</evidence>
<evidence type="ECO:0000256" key="4">
    <source>
        <dbReference type="ARBA" id="ARBA00022840"/>
    </source>
</evidence>
<dbReference type="InterPro" id="IPR011545">
    <property type="entry name" value="DEAD/DEAH_box_helicase_dom"/>
</dbReference>
<dbReference type="GO" id="GO:0016787">
    <property type="term" value="F:hydrolase activity"/>
    <property type="evidence" value="ECO:0007669"/>
    <property type="project" value="UniProtKB-KW"/>
</dbReference>
<accession>A0A9Q2FR26</accession>
<dbReference type="InterPro" id="IPR027417">
    <property type="entry name" value="P-loop_NTPase"/>
</dbReference>
<dbReference type="InterPro" id="IPR050079">
    <property type="entry name" value="DEAD_box_RNA_helicase"/>
</dbReference>
<evidence type="ECO:0000259" key="8">
    <source>
        <dbReference type="PROSITE" id="PS51192"/>
    </source>
</evidence>
<dbReference type="InterPro" id="IPR005580">
    <property type="entry name" value="DbpA/CsdA_RNA-bd_dom"/>
</dbReference>
<evidence type="ECO:0000256" key="6">
    <source>
        <dbReference type="RuleBase" id="RU000492"/>
    </source>
</evidence>
<keyword evidence="1 6" id="KW-0547">Nucleotide-binding</keyword>
<dbReference type="PANTHER" id="PTHR47959:SF1">
    <property type="entry name" value="ATP-DEPENDENT RNA HELICASE DBPA"/>
    <property type="match status" value="1"/>
</dbReference>